<feature type="repeat" description="TPR" evidence="1">
    <location>
        <begin position="437"/>
        <end position="470"/>
    </location>
</feature>
<dbReference type="eggNOG" id="KOG1840">
    <property type="taxonomic scope" value="Eukaryota"/>
</dbReference>
<dbReference type="EMBL" id="GG666674">
    <property type="protein sequence ID" value="EEN44508.1"/>
    <property type="molecule type" value="Genomic_DNA"/>
</dbReference>
<sequence length="675" mass="75638">MAMRSIEEKGQSSITCSYKQCLEEGDRALQTGDLDKAELNFAAALKSVHVKDTNADQHWKEVEPLRKLGDVYLKKGTQSNDGGDFTKAAALCNAALVRAKGKDRASMKETIKLITKSFLKHTLGIEQTADTGDLMKDKLLLEESRNLVKEGMKRIEQEIDPYSIDDDDPKIRKMEKKRAEAIRSLLQTIVYQRREFIAGLVNECIKVMGPPPCKYAMMGLGSQATGLVTPYSDLEFAILIEKETDSNVEYFRHLTHYLHLKVINLGETILPAMAIKSLNDFHSQNPLDNWYYDAVTPRGFAFDGAMPSACKTPLGKDLGNHEKAISYHKQSLQIRLSIYGEDTAHPDIAVSLDGLGSAWGIVGYHKKDLRYKEQSLQMVRSFYGTEDLHPDIARSLTNLGSCWAELGDYRKAIDYFQQSLEMMQNLNGENNAHPFIATVLSNLGNAWQKLGDRQKTVSYHRQALEMRRSIYGEDTAHPDVADSLHNMGNAWTDLEDYNQAIACSKESLQMRQSIYVNSHPDIAESLHQLGRVCSKRGNHEKSVIYYKQSLQMMRDFYGARTAHQTIATTLNNLGGVFNDLGDNRKAIGYFEQALQIWRGLCDNGTTQSGISMSLFGLGCAFTDLGDYQKAPGIDLVNAKRSFTILYNGGKNTNVAISESNVGAYHDRPDNRFDAE</sequence>
<dbReference type="Pfam" id="PF03445">
    <property type="entry name" value="DUF294"/>
    <property type="match status" value="1"/>
</dbReference>
<dbReference type="Pfam" id="PF13424">
    <property type="entry name" value="TPR_12"/>
    <property type="match status" value="3"/>
</dbReference>
<evidence type="ECO:0000313" key="3">
    <source>
        <dbReference type="EMBL" id="EEN44508.1"/>
    </source>
</evidence>
<gene>
    <name evidence="3" type="ORF">BRAFLDRAFT_63444</name>
</gene>
<feature type="repeat" description="TPR" evidence="1">
    <location>
        <begin position="567"/>
        <end position="600"/>
    </location>
</feature>
<dbReference type="SUPFAM" id="SSF48452">
    <property type="entry name" value="TPR-like"/>
    <property type="match status" value="2"/>
</dbReference>
<evidence type="ECO:0000259" key="2">
    <source>
        <dbReference type="Pfam" id="PF03445"/>
    </source>
</evidence>
<evidence type="ECO:0000256" key="1">
    <source>
        <dbReference type="PROSITE-ProRule" id="PRU00339"/>
    </source>
</evidence>
<name>C3ZSV6_BRAFL</name>
<dbReference type="PROSITE" id="PS50293">
    <property type="entry name" value="TPR_REGION"/>
    <property type="match status" value="1"/>
</dbReference>
<feature type="repeat" description="TPR" evidence="1">
    <location>
        <begin position="393"/>
        <end position="426"/>
    </location>
</feature>
<protein>
    <recommendedName>
        <fullName evidence="2">Protein-PII uridylyltransferase N-terminal domain-containing protein</fullName>
    </recommendedName>
</protein>
<proteinExistence type="predicted"/>
<dbReference type="PANTHER" id="PTHR19959:SF119">
    <property type="entry name" value="FUNGAL LIPASE-LIKE DOMAIN-CONTAINING PROTEIN"/>
    <property type="match status" value="1"/>
</dbReference>
<feature type="domain" description="Protein-PII uridylyltransferase N-terminal" evidence="2">
    <location>
        <begin position="178"/>
        <end position="266"/>
    </location>
</feature>
<dbReference type="PROSITE" id="PS50005">
    <property type="entry name" value="TPR"/>
    <property type="match status" value="3"/>
</dbReference>
<accession>C3ZSV6</accession>
<dbReference type="GO" id="GO:0008773">
    <property type="term" value="F:[protein-PII] uridylyltransferase activity"/>
    <property type="evidence" value="ECO:0007669"/>
    <property type="project" value="InterPro"/>
</dbReference>
<reference evidence="3" key="1">
    <citation type="journal article" date="2008" name="Nature">
        <title>The amphioxus genome and the evolution of the chordate karyotype.</title>
        <authorList>
            <consortium name="US DOE Joint Genome Institute (JGI-PGF)"/>
            <person name="Putnam N.H."/>
            <person name="Butts T."/>
            <person name="Ferrier D.E.K."/>
            <person name="Furlong R.F."/>
            <person name="Hellsten U."/>
            <person name="Kawashima T."/>
            <person name="Robinson-Rechavi M."/>
            <person name="Shoguchi E."/>
            <person name="Terry A."/>
            <person name="Yu J.-K."/>
            <person name="Benito-Gutierrez E.L."/>
            <person name="Dubchak I."/>
            <person name="Garcia-Fernandez J."/>
            <person name="Gibson-Brown J.J."/>
            <person name="Grigoriev I.V."/>
            <person name="Horton A.C."/>
            <person name="de Jong P.J."/>
            <person name="Jurka J."/>
            <person name="Kapitonov V.V."/>
            <person name="Kohara Y."/>
            <person name="Kuroki Y."/>
            <person name="Lindquist E."/>
            <person name="Lucas S."/>
            <person name="Osoegawa K."/>
            <person name="Pennacchio L.A."/>
            <person name="Salamov A.A."/>
            <person name="Satou Y."/>
            <person name="Sauka-Spengler T."/>
            <person name="Schmutz J."/>
            <person name="Shin-I T."/>
            <person name="Toyoda A."/>
            <person name="Bronner-Fraser M."/>
            <person name="Fujiyama A."/>
            <person name="Holland L.Z."/>
            <person name="Holland P.W.H."/>
            <person name="Satoh N."/>
            <person name="Rokhsar D.S."/>
        </authorList>
    </citation>
    <scope>NUCLEOTIDE SEQUENCE [LARGE SCALE GENOMIC DNA]</scope>
    <source>
        <strain evidence="3">S238N-H82</strain>
        <tissue evidence="3">Testes</tissue>
    </source>
</reference>
<organism>
    <name type="scientific">Branchiostoma floridae</name>
    <name type="common">Florida lancelet</name>
    <name type="synonym">Amphioxus</name>
    <dbReference type="NCBI Taxonomy" id="7739"/>
    <lineage>
        <taxon>Eukaryota</taxon>
        <taxon>Metazoa</taxon>
        <taxon>Chordata</taxon>
        <taxon>Cephalochordata</taxon>
        <taxon>Leptocardii</taxon>
        <taxon>Amphioxiformes</taxon>
        <taxon>Branchiostomatidae</taxon>
        <taxon>Branchiostoma</taxon>
    </lineage>
</organism>
<dbReference type="Gene3D" id="1.25.40.10">
    <property type="entry name" value="Tetratricopeptide repeat domain"/>
    <property type="match status" value="2"/>
</dbReference>
<dbReference type="AlphaFoldDB" id="C3ZSV6"/>
<dbReference type="PANTHER" id="PTHR19959">
    <property type="entry name" value="KINESIN LIGHT CHAIN"/>
    <property type="match status" value="1"/>
</dbReference>
<dbReference type="InterPro" id="IPR005105">
    <property type="entry name" value="GlnD_Uridyltrans_N"/>
</dbReference>
<dbReference type="InParanoid" id="C3ZSV6"/>
<keyword evidence="1" id="KW-0802">TPR repeat</keyword>
<dbReference type="InterPro" id="IPR011990">
    <property type="entry name" value="TPR-like_helical_dom_sf"/>
</dbReference>
<dbReference type="InterPro" id="IPR019734">
    <property type="entry name" value="TPR_rpt"/>
</dbReference>
<dbReference type="SMART" id="SM00028">
    <property type="entry name" value="TPR"/>
    <property type="match status" value="6"/>
</dbReference>